<dbReference type="Proteomes" id="UP000023795">
    <property type="component" value="Unassembled WGS sequence"/>
</dbReference>
<dbReference type="GO" id="GO:0000270">
    <property type="term" value="P:peptidoglycan metabolic process"/>
    <property type="evidence" value="ECO:0007669"/>
    <property type="project" value="TreeGrafter"/>
</dbReference>
<proteinExistence type="predicted"/>
<feature type="domain" description="DUF218" evidence="2">
    <location>
        <begin position="69"/>
        <end position="210"/>
    </location>
</feature>
<dbReference type="InterPro" id="IPR014729">
    <property type="entry name" value="Rossmann-like_a/b/a_fold"/>
</dbReference>
<gene>
    <name evidence="3" type="ORF">MOMA_08266</name>
</gene>
<comment type="caution">
    <text evidence="3">The sequence shown here is derived from an EMBL/GenBank/DDBJ whole genome shotgun (WGS) entry which is preliminary data.</text>
</comment>
<evidence type="ECO:0000313" key="4">
    <source>
        <dbReference type="Proteomes" id="UP000023795"/>
    </source>
</evidence>
<feature type="transmembrane region" description="Helical" evidence="1">
    <location>
        <begin position="21"/>
        <end position="44"/>
    </location>
</feature>
<dbReference type="GO" id="GO:0005886">
    <property type="term" value="C:plasma membrane"/>
    <property type="evidence" value="ECO:0007669"/>
    <property type="project" value="TreeGrafter"/>
</dbReference>
<accession>L2F6Y6</accession>
<dbReference type="STRING" id="1230338.MOMA_08266"/>
<dbReference type="AlphaFoldDB" id="L2F6Y6"/>
<dbReference type="PANTHER" id="PTHR30336:SF4">
    <property type="entry name" value="ENVELOPE BIOGENESIS FACTOR ELYC"/>
    <property type="match status" value="1"/>
</dbReference>
<keyword evidence="4" id="KW-1185">Reference proteome</keyword>
<evidence type="ECO:0000259" key="2">
    <source>
        <dbReference type="Pfam" id="PF02698"/>
    </source>
</evidence>
<dbReference type="InterPro" id="IPR003848">
    <property type="entry name" value="DUF218"/>
</dbReference>
<dbReference type="InterPro" id="IPR051599">
    <property type="entry name" value="Cell_Envelope_Assoc"/>
</dbReference>
<dbReference type="Pfam" id="PF02698">
    <property type="entry name" value="DUF218"/>
    <property type="match status" value="1"/>
</dbReference>
<keyword evidence="1" id="KW-0472">Membrane</keyword>
<keyword evidence="1" id="KW-1133">Transmembrane helix</keyword>
<dbReference type="PANTHER" id="PTHR30336">
    <property type="entry name" value="INNER MEMBRANE PROTEIN, PROBABLE PERMEASE"/>
    <property type="match status" value="1"/>
</dbReference>
<evidence type="ECO:0000256" key="1">
    <source>
        <dbReference type="SAM" id="Phobius"/>
    </source>
</evidence>
<dbReference type="EMBL" id="ANIN01000002">
    <property type="protein sequence ID" value="ELA08541.1"/>
    <property type="molecule type" value="Genomic_DNA"/>
</dbReference>
<dbReference type="PATRIC" id="fig|1230338.3.peg.1767"/>
<dbReference type="eggNOG" id="COG1434">
    <property type="taxonomic scope" value="Bacteria"/>
</dbReference>
<keyword evidence="1" id="KW-0812">Transmembrane</keyword>
<name>L2F6Y6_9GAMM</name>
<dbReference type="OrthoDB" id="9809813at2"/>
<reference evidence="3 4" key="1">
    <citation type="journal article" date="2013" name="Genome Announc.">
        <title>Genome Sequence of Moraxella macacae 0408225, a Novel Bacterial Species Isolated from a Cynomolgus Macaque with Epistaxis.</title>
        <authorList>
            <person name="Ladner J.T."/>
            <person name="Whitehouse C.A."/>
            <person name="Koroleva G.I."/>
            <person name="Palacios G.F."/>
        </authorList>
    </citation>
    <scope>NUCLEOTIDE SEQUENCE [LARGE SCALE GENOMIC DNA]</scope>
    <source>
        <strain evidence="3 4">0408225</strain>
    </source>
</reference>
<sequence length="230" mass="25872">MAQSAKLIKVIHVLNALVETLGALFTVLVVIGVSLVLSLFTPLYSRSVLYLLNQISLPANAKPIQPATAIVVLGGGLTNDHQNNNIINQYTEQRLKTAVQLYQQQPLPIVVSGKEAPWMMAWLQTQNIWWVIPEKNSFNTCENAKFTAETVNVNSVILVTDAYHMNRSRRQFALYGISTTPYIAELGEPANWHRIGQNLKHSRRASYELLAFIRDLFYPQVDCKPVKHSS</sequence>
<dbReference type="CDD" id="cd06259">
    <property type="entry name" value="YdcF-like"/>
    <property type="match status" value="1"/>
</dbReference>
<dbReference type="Gene3D" id="3.40.50.620">
    <property type="entry name" value="HUPs"/>
    <property type="match status" value="1"/>
</dbReference>
<dbReference type="RefSeq" id="WP_009502099.1">
    <property type="nucleotide sequence ID" value="NZ_ANIN01000002.1"/>
</dbReference>
<evidence type="ECO:0000313" key="3">
    <source>
        <dbReference type="EMBL" id="ELA08541.1"/>
    </source>
</evidence>
<protein>
    <recommendedName>
        <fullName evidence="2">DUF218 domain-containing protein</fullName>
    </recommendedName>
</protein>
<organism evidence="3 4">
    <name type="scientific">Moraxella macacae 0408225</name>
    <dbReference type="NCBI Taxonomy" id="1230338"/>
    <lineage>
        <taxon>Bacteria</taxon>
        <taxon>Pseudomonadati</taxon>
        <taxon>Pseudomonadota</taxon>
        <taxon>Gammaproteobacteria</taxon>
        <taxon>Moraxellales</taxon>
        <taxon>Moraxellaceae</taxon>
        <taxon>Moraxella</taxon>
    </lineage>
</organism>
<dbReference type="GO" id="GO:0043164">
    <property type="term" value="P:Gram-negative-bacterium-type cell wall biogenesis"/>
    <property type="evidence" value="ECO:0007669"/>
    <property type="project" value="TreeGrafter"/>
</dbReference>